<dbReference type="InParanoid" id="K1WLX4"/>
<organism evidence="2 3">
    <name type="scientific">Marssonina brunnea f. sp. multigermtubi (strain MB_m1)</name>
    <name type="common">Marssonina leaf spot fungus</name>
    <dbReference type="NCBI Taxonomy" id="1072389"/>
    <lineage>
        <taxon>Eukaryota</taxon>
        <taxon>Fungi</taxon>
        <taxon>Dikarya</taxon>
        <taxon>Ascomycota</taxon>
        <taxon>Pezizomycotina</taxon>
        <taxon>Leotiomycetes</taxon>
        <taxon>Helotiales</taxon>
        <taxon>Drepanopezizaceae</taxon>
        <taxon>Drepanopeziza</taxon>
    </lineage>
</organism>
<proteinExistence type="predicted"/>
<dbReference type="HOGENOM" id="CLU_866205_0_0_1"/>
<dbReference type="eggNOG" id="ENOG502SZ82">
    <property type="taxonomic scope" value="Eukaryota"/>
</dbReference>
<sequence length="321" mass="35921">MDPQTLHTGSVTQETIAQSLAYHAKINDLIMTDDEIEEKAAEIYQLRKAGSKVSLVMKSMKAGGEAEKVSGEKIAEEKLAGERGDERRGDVKDDNKGAGNAEADTEQQPDDSFDDEHEDEEGAEKWTEDVNCDLDNMIPEEDSEEPFDVVDKSRCYDWLIVTGTTHYAKDRSSFATYTPLSGVTAGGRPVLGIGSVKLLAAQIDDVHSVSHYYKIEINNVLHMPGMICNGYNAVVADTLCLINGPEEAEGFDRGRNRKWYGRWNRFAGRARMQLRGDPWGKSEVMEREGESEEKLELDVHLTVREMAHLRELGVWEVPLRV</sequence>
<dbReference type="RefSeq" id="XP_007295976.1">
    <property type="nucleotide sequence ID" value="XM_007295914.1"/>
</dbReference>
<evidence type="ECO:0000313" key="2">
    <source>
        <dbReference type="EMBL" id="EKD13886.1"/>
    </source>
</evidence>
<feature type="compositionally biased region" description="Basic and acidic residues" evidence="1">
    <location>
        <begin position="64"/>
        <end position="96"/>
    </location>
</feature>
<evidence type="ECO:0000256" key="1">
    <source>
        <dbReference type="SAM" id="MobiDB-lite"/>
    </source>
</evidence>
<keyword evidence="3" id="KW-1185">Reference proteome</keyword>
<dbReference type="PANTHER" id="PTHR40628:SF1">
    <property type="entry name" value="CHROMO DOMAIN-CONTAINING PROTEIN"/>
    <property type="match status" value="1"/>
</dbReference>
<feature type="region of interest" description="Disordered" evidence="1">
    <location>
        <begin position="62"/>
        <end position="125"/>
    </location>
</feature>
<name>K1WLX4_MARBU</name>
<dbReference type="GeneID" id="18764022"/>
<protein>
    <submittedName>
        <fullName evidence="2">FAD dependent oxidoreductase</fullName>
    </submittedName>
</protein>
<dbReference type="AlphaFoldDB" id="K1WLX4"/>
<dbReference type="OrthoDB" id="4232400at2759"/>
<dbReference type="Proteomes" id="UP000006753">
    <property type="component" value="Unassembled WGS sequence"/>
</dbReference>
<reference evidence="2 3" key="1">
    <citation type="journal article" date="2012" name="BMC Genomics">
        <title>Sequencing the genome of Marssonina brunnea reveals fungus-poplar co-evolution.</title>
        <authorList>
            <person name="Zhu S."/>
            <person name="Cao Y.-Z."/>
            <person name="Jiang C."/>
            <person name="Tan B.-Y."/>
            <person name="Wang Z."/>
            <person name="Feng S."/>
            <person name="Zhang L."/>
            <person name="Su X.-H."/>
            <person name="Brejova B."/>
            <person name="Vinar T."/>
            <person name="Xu M."/>
            <person name="Wang M.-X."/>
            <person name="Zhang S.-G."/>
            <person name="Huang M.-R."/>
            <person name="Wu R."/>
            <person name="Zhou Y."/>
        </authorList>
    </citation>
    <scope>NUCLEOTIDE SEQUENCE [LARGE SCALE GENOMIC DNA]</scope>
    <source>
        <strain evidence="2 3">MB_m1</strain>
    </source>
</reference>
<dbReference type="PANTHER" id="PTHR40628">
    <property type="entry name" value="CHROMO DOMAIN-CONTAINING PROTEIN"/>
    <property type="match status" value="1"/>
</dbReference>
<accession>K1WLX4</accession>
<gene>
    <name evidence="2" type="ORF">MBM_08087</name>
</gene>
<evidence type="ECO:0000313" key="3">
    <source>
        <dbReference type="Proteomes" id="UP000006753"/>
    </source>
</evidence>
<feature type="compositionally biased region" description="Acidic residues" evidence="1">
    <location>
        <begin position="103"/>
        <end position="122"/>
    </location>
</feature>
<dbReference type="EMBL" id="JH921448">
    <property type="protein sequence ID" value="EKD13886.1"/>
    <property type="molecule type" value="Genomic_DNA"/>
</dbReference>
<dbReference type="KEGG" id="mbe:MBM_08087"/>